<keyword evidence="2 4" id="KW-0418">Kinase</keyword>
<dbReference type="GO" id="GO:0005829">
    <property type="term" value="C:cytosol"/>
    <property type="evidence" value="ECO:0007669"/>
    <property type="project" value="TreeGrafter"/>
</dbReference>
<proteinExistence type="predicted"/>
<evidence type="ECO:0000313" key="5">
    <source>
        <dbReference type="Proteomes" id="UP000319619"/>
    </source>
</evidence>
<dbReference type="PANTHER" id="PTHR10584">
    <property type="entry name" value="SUGAR KINASE"/>
    <property type="match status" value="1"/>
</dbReference>
<evidence type="ECO:0000256" key="2">
    <source>
        <dbReference type="ARBA" id="ARBA00022777"/>
    </source>
</evidence>
<dbReference type="PANTHER" id="PTHR10584:SF166">
    <property type="entry name" value="RIBOKINASE"/>
    <property type="match status" value="1"/>
</dbReference>
<name>A0A532UXZ3_UNCL8</name>
<evidence type="ECO:0000259" key="3">
    <source>
        <dbReference type="Pfam" id="PF00294"/>
    </source>
</evidence>
<protein>
    <submittedName>
        <fullName evidence="4">Sugar kinase</fullName>
    </submittedName>
</protein>
<dbReference type="InterPro" id="IPR011611">
    <property type="entry name" value="PfkB_dom"/>
</dbReference>
<dbReference type="Gene3D" id="3.40.1190.20">
    <property type="match status" value="1"/>
</dbReference>
<dbReference type="SUPFAM" id="SSF53613">
    <property type="entry name" value="Ribokinase-like"/>
    <property type="match status" value="1"/>
</dbReference>
<accession>A0A532UXZ3</accession>
<dbReference type="Pfam" id="PF00294">
    <property type="entry name" value="PfkB"/>
    <property type="match status" value="1"/>
</dbReference>
<evidence type="ECO:0000256" key="1">
    <source>
        <dbReference type="ARBA" id="ARBA00022679"/>
    </source>
</evidence>
<dbReference type="InterPro" id="IPR029056">
    <property type="entry name" value="Ribokinase-like"/>
</dbReference>
<gene>
    <name evidence="4" type="ORF">CEE37_11110</name>
</gene>
<organism evidence="4 5">
    <name type="scientific">candidate division LCP-89 bacterium B3_LCP</name>
    <dbReference type="NCBI Taxonomy" id="2012998"/>
    <lineage>
        <taxon>Bacteria</taxon>
        <taxon>Pseudomonadati</taxon>
        <taxon>Bacteria division LCP-89</taxon>
    </lineage>
</organism>
<evidence type="ECO:0000313" key="4">
    <source>
        <dbReference type="EMBL" id="TKJ39818.1"/>
    </source>
</evidence>
<comment type="caution">
    <text evidence="4">The sequence shown here is derived from an EMBL/GenBank/DDBJ whole genome shotgun (WGS) entry which is preliminary data.</text>
</comment>
<dbReference type="Proteomes" id="UP000319619">
    <property type="component" value="Unassembled WGS sequence"/>
</dbReference>
<reference evidence="4 5" key="1">
    <citation type="submission" date="2017-06" db="EMBL/GenBank/DDBJ databases">
        <title>Novel microbial phyla capable of carbon fixation and sulfur reduction in deep-sea sediments.</title>
        <authorList>
            <person name="Huang J."/>
            <person name="Baker B."/>
            <person name="Wang Y."/>
        </authorList>
    </citation>
    <scope>NUCLEOTIDE SEQUENCE [LARGE SCALE GENOMIC DNA]</scope>
    <source>
        <strain evidence="4">B3_LCP</strain>
    </source>
</reference>
<dbReference type="InterPro" id="IPR002173">
    <property type="entry name" value="Carboh/pur_kinase_PfkB_CS"/>
</dbReference>
<dbReference type="AlphaFoldDB" id="A0A532UXZ3"/>
<dbReference type="GO" id="GO:0016301">
    <property type="term" value="F:kinase activity"/>
    <property type="evidence" value="ECO:0007669"/>
    <property type="project" value="UniProtKB-KW"/>
</dbReference>
<dbReference type="EMBL" id="NJBN01000007">
    <property type="protein sequence ID" value="TKJ39818.1"/>
    <property type="molecule type" value="Genomic_DNA"/>
</dbReference>
<feature type="domain" description="Carbohydrate kinase PfkB" evidence="3">
    <location>
        <begin position="40"/>
        <end position="275"/>
    </location>
</feature>
<keyword evidence="1" id="KW-0808">Transferase</keyword>
<dbReference type="PROSITE" id="PS00584">
    <property type="entry name" value="PFKB_KINASES_2"/>
    <property type="match status" value="1"/>
</dbReference>
<sequence length="299" mass="33257">MSVLVVGSAALDSIETPYGKVDDCLGGSAFFFAATASYFTPVKIVAVVGEDFPMQSIEFLKSRNVDLSGLEVAQGKTFRWGGVYHEDMNQRDTLFTHLNVFETFSPKIPAQVRNTPYVFLANIHPGLQLEVLSQVEDPKLVMLDTMNLWIDTDLTVLKQVLAKVDAVILNDQEARQITGELNVIKAAREVIKLGPETVIIKKGEHGAFIISEDDFFTLPAYPLESLYDPTGAGDSFAGGLIGYLSKVDDLSHQSFRRALVYGTITASFAVEKFSVDRLKDLTMVEIEERRRYLEEITKF</sequence>